<protein>
    <submittedName>
        <fullName evidence="1">Uncharacterized protein</fullName>
    </submittedName>
</protein>
<evidence type="ECO:0000313" key="2">
    <source>
        <dbReference type="Proteomes" id="UP001594351"/>
    </source>
</evidence>
<comment type="caution">
    <text evidence="1">The sequence shown here is derived from an EMBL/GenBank/DDBJ whole genome shotgun (WGS) entry which is preliminary data.</text>
</comment>
<proteinExistence type="predicted"/>
<dbReference type="InterPro" id="IPR029062">
    <property type="entry name" value="Class_I_gatase-like"/>
</dbReference>
<keyword evidence="2" id="KW-1185">Reference proteome</keyword>
<sequence>MNKTVLIYSSHNCCHYIHNDRIVQRALGGWSNKRILFLPISEGVHADGDESSSQHFGFSKFSWFFDKYKNYGLEVIPFYFSSHLKRSDVDHLIYLLSTSEVALLGGGQSSLGMERYRWMGQHFYNDPGLFDRLFFERQINGLYTVGFSAGADQLCEYLVAAAYTFLEDPGGFGLAKDVMVTLHFEPGREGDVQHIAQRFGNCLVFGLPNDSGLAVAQGWLDSGNMYQVIEFIIDETWDIPREQFHIKTRQGVLIEHSYSDGRHWAFNGGDHIIRIIDPQTGSQRAWMYLGGHFIDYWTQQESGYSSIEEIFANH</sequence>
<evidence type="ECO:0000313" key="1">
    <source>
        <dbReference type="EMBL" id="MFC1850383.1"/>
    </source>
</evidence>
<reference evidence="1 2" key="1">
    <citation type="submission" date="2024-09" db="EMBL/GenBank/DDBJ databases">
        <title>Laminarin stimulates single cell rates of sulfate reduction while oxygen inhibits transcriptomic activity in coastal marine sediment.</title>
        <authorList>
            <person name="Lindsay M."/>
            <person name="Orcutt B."/>
            <person name="Emerson D."/>
            <person name="Stepanauskas R."/>
            <person name="D'Angelo T."/>
        </authorList>
    </citation>
    <scope>NUCLEOTIDE SEQUENCE [LARGE SCALE GENOMIC DNA]</scope>
    <source>
        <strain evidence="1">SAG AM-311-K15</strain>
    </source>
</reference>
<dbReference type="Gene3D" id="3.40.50.880">
    <property type="match status" value="1"/>
</dbReference>
<dbReference type="Proteomes" id="UP001594351">
    <property type="component" value="Unassembled WGS sequence"/>
</dbReference>
<gene>
    <name evidence="1" type="ORF">ACFL27_09355</name>
</gene>
<organism evidence="1 2">
    <name type="scientific">candidate division CSSED10-310 bacterium</name>
    <dbReference type="NCBI Taxonomy" id="2855610"/>
    <lineage>
        <taxon>Bacteria</taxon>
        <taxon>Bacteria division CSSED10-310</taxon>
    </lineage>
</organism>
<dbReference type="EMBL" id="JBHPBY010000095">
    <property type="protein sequence ID" value="MFC1850383.1"/>
    <property type="molecule type" value="Genomic_DNA"/>
</dbReference>
<accession>A0ABV6YW41</accession>
<name>A0ABV6YW41_UNCC1</name>